<feature type="domain" description="HTH deoR-type" evidence="4">
    <location>
        <begin position="3"/>
        <end position="58"/>
    </location>
</feature>
<accession>A0A9X3R9C6</accession>
<dbReference type="AlphaFoldDB" id="A0A9X3R9C6"/>
<dbReference type="Pfam" id="PF00455">
    <property type="entry name" value="DeoRC"/>
    <property type="match status" value="1"/>
</dbReference>
<dbReference type="SMART" id="SM00420">
    <property type="entry name" value="HTH_DEOR"/>
    <property type="match status" value="1"/>
</dbReference>
<dbReference type="SUPFAM" id="SSF100950">
    <property type="entry name" value="NagB/RpiA/CoA transferase-like"/>
    <property type="match status" value="1"/>
</dbReference>
<keyword evidence="2 5" id="KW-0238">DNA-binding</keyword>
<dbReference type="InterPro" id="IPR014036">
    <property type="entry name" value="DeoR-like_C"/>
</dbReference>
<dbReference type="PRINTS" id="PR00037">
    <property type="entry name" value="HTHLACR"/>
</dbReference>
<dbReference type="InterPro" id="IPR018356">
    <property type="entry name" value="Tscrpt_reg_HTH_DeoR_CS"/>
</dbReference>
<evidence type="ECO:0000313" key="6">
    <source>
        <dbReference type="Proteomes" id="UP001152172"/>
    </source>
</evidence>
<organism evidence="5 6">
    <name type="scientific">Psychrobacillus psychrodurans</name>
    <dbReference type="NCBI Taxonomy" id="126157"/>
    <lineage>
        <taxon>Bacteria</taxon>
        <taxon>Bacillati</taxon>
        <taxon>Bacillota</taxon>
        <taxon>Bacilli</taxon>
        <taxon>Bacillales</taxon>
        <taxon>Bacillaceae</taxon>
        <taxon>Psychrobacillus</taxon>
    </lineage>
</organism>
<name>A0A9X3R9C6_9BACI</name>
<dbReference type="SUPFAM" id="SSF46785">
    <property type="entry name" value="Winged helix' DNA-binding domain"/>
    <property type="match status" value="1"/>
</dbReference>
<protein>
    <submittedName>
        <fullName evidence="5">DeoR/GlpR family DNA-binding transcription regulator</fullName>
    </submittedName>
</protein>
<dbReference type="InterPro" id="IPR036390">
    <property type="entry name" value="WH_DNA-bd_sf"/>
</dbReference>
<dbReference type="InterPro" id="IPR037171">
    <property type="entry name" value="NagB/RpiA_transferase-like"/>
</dbReference>
<evidence type="ECO:0000313" key="5">
    <source>
        <dbReference type="EMBL" id="MCZ8532038.1"/>
    </source>
</evidence>
<dbReference type="PANTHER" id="PTHR30363:SF44">
    <property type="entry name" value="AGA OPERON TRANSCRIPTIONAL REPRESSOR-RELATED"/>
    <property type="match status" value="1"/>
</dbReference>
<dbReference type="PROSITE" id="PS00894">
    <property type="entry name" value="HTH_DEOR_1"/>
    <property type="match status" value="1"/>
</dbReference>
<evidence type="ECO:0000256" key="3">
    <source>
        <dbReference type="ARBA" id="ARBA00023163"/>
    </source>
</evidence>
<dbReference type="InterPro" id="IPR050313">
    <property type="entry name" value="Carb_Metab_HTH_regulators"/>
</dbReference>
<dbReference type="RefSeq" id="WP_269920709.1">
    <property type="nucleotide sequence ID" value="NZ_JAMKBI010000001.1"/>
</dbReference>
<dbReference type="GO" id="GO:0003700">
    <property type="term" value="F:DNA-binding transcription factor activity"/>
    <property type="evidence" value="ECO:0007669"/>
    <property type="project" value="InterPro"/>
</dbReference>
<dbReference type="SMART" id="SM01134">
    <property type="entry name" value="DeoRC"/>
    <property type="match status" value="1"/>
</dbReference>
<keyword evidence="3" id="KW-0804">Transcription</keyword>
<dbReference type="Pfam" id="PF08220">
    <property type="entry name" value="HTH_DeoR"/>
    <property type="match status" value="1"/>
</dbReference>
<dbReference type="Gene3D" id="3.40.50.1360">
    <property type="match status" value="1"/>
</dbReference>
<dbReference type="PANTHER" id="PTHR30363">
    <property type="entry name" value="HTH-TYPE TRANSCRIPTIONAL REGULATOR SRLR-RELATED"/>
    <property type="match status" value="1"/>
</dbReference>
<dbReference type="InterPro" id="IPR001034">
    <property type="entry name" value="DeoR_HTH"/>
</dbReference>
<sequence>MLVPERHKKIINIVNENKTARVSELSKLLKVTEETIRRDLEKLESENKLARTHGGAISTQEDEGDIPYFQREVMNQQEKMAVAKQAVTLIQEDDIIFLDASSTAFYLAKLLPNKKITVLTNSLRVAAELANQTNIQVIVAGGNLSPTSLSLVGPLTVSTLERYHVNKVFFSCKGLHKDWGISDSNEQQAIVKRKMIEMADQKILLLDHTKLNKKAFAHIEKEEVINTIIIDDLANKTYLKYFEEKNIKISYAQLG</sequence>
<evidence type="ECO:0000256" key="2">
    <source>
        <dbReference type="ARBA" id="ARBA00023125"/>
    </source>
</evidence>
<evidence type="ECO:0000256" key="1">
    <source>
        <dbReference type="ARBA" id="ARBA00023015"/>
    </source>
</evidence>
<keyword evidence="1" id="KW-0805">Transcription regulation</keyword>
<proteinExistence type="predicted"/>
<dbReference type="Gene3D" id="1.10.10.10">
    <property type="entry name" value="Winged helix-like DNA-binding domain superfamily/Winged helix DNA-binding domain"/>
    <property type="match status" value="1"/>
</dbReference>
<comment type="caution">
    <text evidence="5">The sequence shown here is derived from an EMBL/GenBank/DDBJ whole genome shotgun (WGS) entry which is preliminary data.</text>
</comment>
<keyword evidence="6" id="KW-1185">Reference proteome</keyword>
<dbReference type="PROSITE" id="PS51000">
    <property type="entry name" value="HTH_DEOR_2"/>
    <property type="match status" value="1"/>
</dbReference>
<dbReference type="Proteomes" id="UP001152172">
    <property type="component" value="Unassembled WGS sequence"/>
</dbReference>
<gene>
    <name evidence="5" type="ORF">M9R61_01595</name>
</gene>
<reference evidence="5" key="1">
    <citation type="submission" date="2022-05" db="EMBL/GenBank/DDBJ databases">
        <authorList>
            <person name="Colautti A."/>
            <person name="Iacumin L."/>
        </authorList>
    </citation>
    <scope>NUCLEOTIDE SEQUENCE</scope>
    <source>
        <strain evidence="5">DSM 30747</strain>
    </source>
</reference>
<dbReference type="InterPro" id="IPR036388">
    <property type="entry name" value="WH-like_DNA-bd_sf"/>
</dbReference>
<dbReference type="EMBL" id="JAMKBI010000001">
    <property type="protein sequence ID" value="MCZ8532038.1"/>
    <property type="molecule type" value="Genomic_DNA"/>
</dbReference>
<dbReference type="GO" id="GO:0003677">
    <property type="term" value="F:DNA binding"/>
    <property type="evidence" value="ECO:0007669"/>
    <property type="project" value="UniProtKB-KW"/>
</dbReference>
<evidence type="ECO:0000259" key="4">
    <source>
        <dbReference type="PROSITE" id="PS51000"/>
    </source>
</evidence>